<keyword evidence="7" id="KW-1185">Reference proteome</keyword>
<accession>A0A2S9QBT3</accession>
<dbReference type="Proteomes" id="UP000237682">
    <property type="component" value="Unassembled WGS sequence"/>
</dbReference>
<dbReference type="EMBL" id="PUEJ01000005">
    <property type="protein sequence ID" value="PRH86798.1"/>
    <property type="molecule type" value="Genomic_DNA"/>
</dbReference>
<dbReference type="GO" id="GO:0003677">
    <property type="term" value="F:DNA binding"/>
    <property type="evidence" value="ECO:0007669"/>
    <property type="project" value="UniProtKB-UniRule"/>
</dbReference>
<dbReference type="PANTHER" id="PTHR47506">
    <property type="entry name" value="TRANSCRIPTIONAL REGULATORY PROTEIN"/>
    <property type="match status" value="1"/>
</dbReference>
<dbReference type="Pfam" id="PF17937">
    <property type="entry name" value="TetR_C_28"/>
    <property type="match status" value="1"/>
</dbReference>
<sequence>METKERSGLGRPRSIDRNKVLDAAEAVVARTGPAGLTIDAVAKEAGITKGGVQYCFGSKDGLLKAMLERWTAGFDAEVARIAAKQPGPLAMVRAYVEANRHTDEKDASRSAAMLATLIQSPDQLADTRAWYRRYLTAIDPSSPEGRNARLAFLASEGLFFLHSFQFVQMTEAEWQEIFEDIMRLLPDSPA</sequence>
<name>A0A2S9QBT3_9HYPH</name>
<reference evidence="6 7" key="1">
    <citation type="submission" date="2018-02" db="EMBL/GenBank/DDBJ databases">
        <title>Whole genome sequencing of endophytic bacterium.</title>
        <authorList>
            <person name="Eedara R."/>
            <person name="Podile A.R."/>
        </authorList>
    </citation>
    <scope>NUCLEOTIDE SEQUENCE [LARGE SCALE GENOMIC DNA]</scope>
    <source>
        <strain evidence="6 7">RP1T</strain>
    </source>
</reference>
<dbReference type="PANTHER" id="PTHR47506:SF1">
    <property type="entry name" value="HTH-TYPE TRANSCRIPTIONAL REGULATOR YJDC"/>
    <property type="match status" value="1"/>
</dbReference>
<dbReference type="OrthoDB" id="9809772at2"/>
<organism evidence="6 7">
    <name type="scientific">Labrys okinawensis</name>
    <dbReference type="NCBI Taxonomy" id="346911"/>
    <lineage>
        <taxon>Bacteria</taxon>
        <taxon>Pseudomonadati</taxon>
        <taxon>Pseudomonadota</taxon>
        <taxon>Alphaproteobacteria</taxon>
        <taxon>Hyphomicrobiales</taxon>
        <taxon>Xanthobacteraceae</taxon>
        <taxon>Labrys</taxon>
    </lineage>
</organism>
<evidence type="ECO:0000256" key="1">
    <source>
        <dbReference type="ARBA" id="ARBA00023015"/>
    </source>
</evidence>
<evidence type="ECO:0000259" key="5">
    <source>
        <dbReference type="PROSITE" id="PS50977"/>
    </source>
</evidence>
<dbReference type="AlphaFoldDB" id="A0A2S9QBT3"/>
<dbReference type="InterPro" id="IPR001647">
    <property type="entry name" value="HTH_TetR"/>
</dbReference>
<evidence type="ECO:0000313" key="6">
    <source>
        <dbReference type="EMBL" id="PRH86798.1"/>
    </source>
</evidence>
<evidence type="ECO:0000256" key="4">
    <source>
        <dbReference type="PROSITE-ProRule" id="PRU00335"/>
    </source>
</evidence>
<protein>
    <submittedName>
        <fullName evidence="6">TetR family transcriptional regulator</fullName>
    </submittedName>
</protein>
<dbReference type="SUPFAM" id="SSF46689">
    <property type="entry name" value="Homeodomain-like"/>
    <property type="match status" value="1"/>
</dbReference>
<keyword evidence="2 4" id="KW-0238">DNA-binding</keyword>
<dbReference type="InterPro" id="IPR041479">
    <property type="entry name" value="TetR_CgmR_C"/>
</dbReference>
<dbReference type="RefSeq" id="WP_105863023.1">
    <property type="nucleotide sequence ID" value="NZ_PUEJ01000005.1"/>
</dbReference>
<keyword evidence="3" id="KW-0804">Transcription</keyword>
<evidence type="ECO:0000256" key="2">
    <source>
        <dbReference type="ARBA" id="ARBA00023125"/>
    </source>
</evidence>
<dbReference type="PRINTS" id="PR00455">
    <property type="entry name" value="HTHTETR"/>
</dbReference>
<dbReference type="InterPro" id="IPR009057">
    <property type="entry name" value="Homeodomain-like_sf"/>
</dbReference>
<dbReference type="PROSITE" id="PS50977">
    <property type="entry name" value="HTH_TETR_2"/>
    <property type="match status" value="1"/>
</dbReference>
<gene>
    <name evidence="6" type="ORF">C5L14_15980</name>
</gene>
<keyword evidence="1" id="KW-0805">Transcription regulation</keyword>
<proteinExistence type="predicted"/>
<feature type="domain" description="HTH tetR-type" evidence="5">
    <location>
        <begin position="14"/>
        <end position="74"/>
    </location>
</feature>
<evidence type="ECO:0000313" key="7">
    <source>
        <dbReference type="Proteomes" id="UP000237682"/>
    </source>
</evidence>
<dbReference type="Pfam" id="PF00440">
    <property type="entry name" value="TetR_N"/>
    <property type="match status" value="1"/>
</dbReference>
<dbReference type="Gene3D" id="1.10.357.10">
    <property type="entry name" value="Tetracycline Repressor, domain 2"/>
    <property type="match status" value="1"/>
</dbReference>
<comment type="caution">
    <text evidence="6">The sequence shown here is derived from an EMBL/GenBank/DDBJ whole genome shotgun (WGS) entry which is preliminary data.</text>
</comment>
<evidence type="ECO:0000256" key="3">
    <source>
        <dbReference type="ARBA" id="ARBA00023163"/>
    </source>
</evidence>
<feature type="DNA-binding region" description="H-T-H motif" evidence="4">
    <location>
        <begin position="37"/>
        <end position="56"/>
    </location>
</feature>